<proteinExistence type="predicted"/>
<sequence length="54" mass="6055">MGVFLYPFLGGMLMWNLISHFLTFAGGMASGVMLMCLMQTGKLADKEFETMKEE</sequence>
<dbReference type="InterPro" id="IPR024522">
    <property type="entry name" value="DUF3789"/>
</dbReference>
<keyword evidence="1" id="KW-1133">Transmembrane helix</keyword>
<evidence type="ECO:0008006" key="3">
    <source>
        <dbReference type="Google" id="ProtNLM"/>
    </source>
</evidence>
<dbReference type="Pfam" id="PF12664">
    <property type="entry name" value="DUF3789"/>
    <property type="match status" value="1"/>
</dbReference>
<feature type="transmembrane region" description="Helical" evidence="1">
    <location>
        <begin position="12"/>
        <end position="37"/>
    </location>
</feature>
<protein>
    <recommendedName>
        <fullName evidence="3">DUF3789 domain-containing protein</fullName>
    </recommendedName>
</protein>
<comment type="caution">
    <text evidence="2">The sequence shown here is derived from an EMBL/GenBank/DDBJ whole genome shotgun (WGS) entry which is preliminary data.</text>
</comment>
<accession>K1RXH6</accession>
<dbReference type="EMBL" id="AJWZ01011207">
    <property type="protein sequence ID" value="EKC46095.1"/>
    <property type="molecule type" value="Genomic_DNA"/>
</dbReference>
<evidence type="ECO:0000313" key="2">
    <source>
        <dbReference type="EMBL" id="EKC46095.1"/>
    </source>
</evidence>
<name>K1RXH6_9ZZZZ</name>
<keyword evidence="1" id="KW-0472">Membrane</keyword>
<keyword evidence="1" id="KW-0812">Transmembrane</keyword>
<evidence type="ECO:0000256" key="1">
    <source>
        <dbReference type="SAM" id="Phobius"/>
    </source>
</evidence>
<dbReference type="AlphaFoldDB" id="K1RXH6"/>
<reference evidence="2" key="1">
    <citation type="journal article" date="2013" name="Environ. Microbiol.">
        <title>Microbiota from the distal guts of lean and obese adolescents exhibit partial functional redundancy besides clear differences in community structure.</title>
        <authorList>
            <person name="Ferrer M."/>
            <person name="Ruiz A."/>
            <person name="Lanza F."/>
            <person name="Haange S.B."/>
            <person name="Oberbach A."/>
            <person name="Till H."/>
            <person name="Bargiela R."/>
            <person name="Campoy C."/>
            <person name="Segura M.T."/>
            <person name="Richter M."/>
            <person name="von Bergen M."/>
            <person name="Seifert J."/>
            <person name="Suarez A."/>
        </authorList>
    </citation>
    <scope>NUCLEOTIDE SEQUENCE</scope>
</reference>
<gene>
    <name evidence="2" type="ORF">OBE_16472</name>
</gene>
<organism evidence="2">
    <name type="scientific">human gut metagenome</name>
    <dbReference type="NCBI Taxonomy" id="408170"/>
    <lineage>
        <taxon>unclassified sequences</taxon>
        <taxon>metagenomes</taxon>
        <taxon>organismal metagenomes</taxon>
    </lineage>
</organism>